<organism evidence="2 3">
    <name type="scientific">Phytophthora nicotianae P10297</name>
    <dbReference type="NCBI Taxonomy" id="1317064"/>
    <lineage>
        <taxon>Eukaryota</taxon>
        <taxon>Sar</taxon>
        <taxon>Stramenopiles</taxon>
        <taxon>Oomycota</taxon>
        <taxon>Peronosporomycetes</taxon>
        <taxon>Peronosporales</taxon>
        <taxon>Peronosporaceae</taxon>
        <taxon>Phytophthora</taxon>
    </lineage>
</organism>
<gene>
    <name evidence="2" type="ORF">F442_14604</name>
</gene>
<proteinExistence type="predicted"/>
<evidence type="ECO:0000313" key="3">
    <source>
        <dbReference type="Proteomes" id="UP000018948"/>
    </source>
</evidence>
<feature type="compositionally biased region" description="Basic residues" evidence="1">
    <location>
        <begin position="386"/>
        <end position="397"/>
    </location>
</feature>
<protein>
    <submittedName>
        <fullName evidence="2">Uncharacterized protein</fullName>
    </submittedName>
</protein>
<accession>W2YUH5</accession>
<dbReference type="EMBL" id="ANIY01003031">
    <property type="protein sequence ID" value="ETP37589.1"/>
    <property type="molecule type" value="Genomic_DNA"/>
</dbReference>
<dbReference type="Proteomes" id="UP000018948">
    <property type="component" value="Unassembled WGS sequence"/>
</dbReference>
<feature type="region of interest" description="Disordered" evidence="1">
    <location>
        <begin position="373"/>
        <end position="397"/>
    </location>
</feature>
<feature type="region of interest" description="Disordered" evidence="1">
    <location>
        <begin position="285"/>
        <end position="307"/>
    </location>
</feature>
<reference evidence="2 3" key="1">
    <citation type="submission" date="2013-11" db="EMBL/GenBank/DDBJ databases">
        <title>The Genome Sequence of Phytophthora parasitica P10297.</title>
        <authorList>
            <consortium name="The Broad Institute Genomics Platform"/>
            <person name="Russ C."/>
            <person name="Tyler B."/>
            <person name="Panabieres F."/>
            <person name="Shan W."/>
            <person name="Tripathy S."/>
            <person name="Grunwald N."/>
            <person name="Machado M."/>
            <person name="Johnson C.S."/>
            <person name="Walker B."/>
            <person name="Young S.K."/>
            <person name="Zeng Q."/>
            <person name="Gargeya S."/>
            <person name="Fitzgerald M."/>
            <person name="Haas B."/>
            <person name="Abouelleil A."/>
            <person name="Allen A.W."/>
            <person name="Alvarado L."/>
            <person name="Arachchi H.M."/>
            <person name="Berlin A.M."/>
            <person name="Chapman S.B."/>
            <person name="Gainer-Dewar J."/>
            <person name="Goldberg J."/>
            <person name="Griggs A."/>
            <person name="Gujja S."/>
            <person name="Hansen M."/>
            <person name="Howarth C."/>
            <person name="Imamovic A."/>
            <person name="Ireland A."/>
            <person name="Larimer J."/>
            <person name="McCowan C."/>
            <person name="Murphy C."/>
            <person name="Pearson M."/>
            <person name="Poon T.W."/>
            <person name="Priest M."/>
            <person name="Roberts A."/>
            <person name="Saif S."/>
            <person name="Shea T."/>
            <person name="Sisk P."/>
            <person name="Sykes S."/>
            <person name="Wortman J."/>
            <person name="Nusbaum C."/>
            <person name="Birren B."/>
        </authorList>
    </citation>
    <scope>NUCLEOTIDE SEQUENCE [LARGE SCALE GENOMIC DNA]</scope>
    <source>
        <strain evidence="2 3">P10297</strain>
    </source>
</reference>
<sequence length="397" mass="45555">MSTPFKPPQYRSATPQDFPFKTWQTIFHSARVQPKAFESNLTQSREHFTFIKELLTKNATALQTGTIDRRVFMHSVRLDDTNHEGATGFSAEGYELLRQFRREQLAPRRTWAESVIVTTVMYNFVVATNSNSQLKLRRRSIRTVEAVLKMTNPQVHTSASNSSLHSNIFRFRVQTQEQVLRCYQPTNKACKLTFSRQYGPQSTIQRRRGSKFSACFSILQHEKDLTTRWEAIKKASTTGKSLKIKVKLLPGGASRVSSQSQENPPQPHQRVPASTFFQTDTAALRPSNNSVPVVQSPTPATYPPRASTKASSLHQQLQVSFASRAPAARIADEHLQELQKLSKNLHGVRGKWPHLLNVFRSYYPGVEMNENTPRMRLRNRPPAQRHQQRKLTWQHHW</sequence>
<evidence type="ECO:0000256" key="1">
    <source>
        <dbReference type="SAM" id="MobiDB-lite"/>
    </source>
</evidence>
<name>W2YUH5_PHYNI</name>
<comment type="caution">
    <text evidence="2">The sequence shown here is derived from an EMBL/GenBank/DDBJ whole genome shotgun (WGS) entry which is preliminary data.</text>
</comment>
<feature type="compositionally biased region" description="Polar residues" evidence="1">
    <location>
        <begin position="285"/>
        <end position="299"/>
    </location>
</feature>
<evidence type="ECO:0000313" key="2">
    <source>
        <dbReference type="EMBL" id="ETP37589.1"/>
    </source>
</evidence>
<dbReference type="AlphaFoldDB" id="W2YUH5"/>